<dbReference type="OrthoDB" id="2931103at2"/>
<gene>
    <name evidence="1" type="ordered locus">CHY_2179</name>
</gene>
<dbReference type="Proteomes" id="UP000002706">
    <property type="component" value="Chromosome"/>
</dbReference>
<dbReference type="eggNOG" id="ENOG5033U6K">
    <property type="taxonomic scope" value="Bacteria"/>
</dbReference>
<dbReference type="AlphaFoldDB" id="Q3AA41"/>
<organism evidence="1 2">
    <name type="scientific">Carboxydothermus hydrogenoformans (strain ATCC BAA-161 / DSM 6008 / Z-2901)</name>
    <dbReference type="NCBI Taxonomy" id="246194"/>
    <lineage>
        <taxon>Bacteria</taxon>
        <taxon>Bacillati</taxon>
        <taxon>Bacillota</taxon>
        <taxon>Clostridia</taxon>
        <taxon>Thermoanaerobacterales</taxon>
        <taxon>Thermoanaerobacteraceae</taxon>
        <taxon>Carboxydothermus</taxon>
    </lineage>
</organism>
<dbReference type="InParanoid" id="Q3AA41"/>
<protein>
    <submittedName>
        <fullName evidence="1">Uncharacterized protein</fullName>
    </submittedName>
</protein>
<proteinExistence type="predicted"/>
<keyword evidence="2" id="KW-1185">Reference proteome</keyword>
<accession>Q3AA41</accession>
<evidence type="ECO:0000313" key="2">
    <source>
        <dbReference type="Proteomes" id="UP000002706"/>
    </source>
</evidence>
<dbReference type="HOGENOM" id="CLU_1084631_0_0_9"/>
<dbReference type="KEGG" id="chy:CHY_2179"/>
<name>Q3AA41_CARHZ</name>
<dbReference type="EMBL" id="CP000141">
    <property type="protein sequence ID" value="ABB15372.1"/>
    <property type="molecule type" value="Genomic_DNA"/>
</dbReference>
<evidence type="ECO:0000313" key="1">
    <source>
        <dbReference type="EMBL" id="ABB15372.1"/>
    </source>
</evidence>
<sequence>MFYKSLKDLIKNLNSENVEKLKPQLNRYVNQLILSIYDTNPELSDLDLESLCETLLHKEEFREEFRDKLQEGLLIDKFIHIYDLFINEITKERYVFDGIELTTLCLRSIGGIARGLKLLKLNKHKEEYFHSLQYLKDLKAEFYAHLRQYAGKGIIEEHFLITGLIHTIRFYLEENCQEHGRNILALLTDRKDKRLKTLEEFNNEPHTAEIKCMLTREYAIELQRRLYLWDKLTIDLKNHYYLENLYRDDLERTASEING</sequence>
<dbReference type="STRING" id="246194.CHY_2179"/>
<dbReference type="RefSeq" id="WP_011345066.1">
    <property type="nucleotide sequence ID" value="NC_007503.1"/>
</dbReference>
<reference evidence="1 2" key="1">
    <citation type="journal article" date="2005" name="PLoS Genet.">
        <title>Life in hot carbon monoxide: the complete genome sequence of Carboxydothermus hydrogenoformans Z-2901.</title>
        <authorList>
            <person name="Wu M."/>
            <person name="Ren Q."/>
            <person name="Durkin A.S."/>
            <person name="Daugherty S.C."/>
            <person name="Brinkac L.M."/>
            <person name="Dodson R.J."/>
            <person name="Madupu R."/>
            <person name="Sullivan S.A."/>
            <person name="Kolonay J.F."/>
            <person name="Haft D.H."/>
            <person name="Nelson W.C."/>
            <person name="Tallon L.J."/>
            <person name="Jones K.M."/>
            <person name="Ulrich L.E."/>
            <person name="Gonzalez J.M."/>
            <person name="Zhulin I.B."/>
            <person name="Robb F.T."/>
            <person name="Eisen J.A."/>
        </authorList>
    </citation>
    <scope>NUCLEOTIDE SEQUENCE [LARGE SCALE GENOMIC DNA]</scope>
    <source>
        <strain evidence="2">ATCC BAA-161 / DSM 6008 / Z-2901</strain>
    </source>
</reference>